<sequence length="111" mass="12290">MIFSYFSYVVSIMLMVIGLYITIANKNLVRKLIGLNIFQTSVLLFYISIGYVYGAVPPILTDKTVLYTNPLPSVLMLTAIVVGVAILAVGLSIIVKINKKFSSISDRKIRD</sequence>
<dbReference type="PANTHER" id="PTHR34583:SF3">
    <property type="entry name" value="MULTISUBUNIT SODIUM_HYDROGEN ANTIPORTER, MNHC SUBUNIT"/>
    <property type="match status" value="1"/>
</dbReference>
<evidence type="ECO:0000256" key="6">
    <source>
        <dbReference type="SAM" id="Phobius"/>
    </source>
</evidence>
<dbReference type="HOGENOM" id="CLU_082058_2_0_5"/>
<evidence type="ECO:0000256" key="2">
    <source>
        <dbReference type="ARBA" id="ARBA00010388"/>
    </source>
</evidence>
<accession>A0A0H3LZL1</accession>
<protein>
    <recommendedName>
        <fullName evidence="9">Cation:proton antiporter</fullName>
    </recommendedName>
</protein>
<dbReference type="KEGG" id="eru:Erum5520"/>
<evidence type="ECO:0000313" key="7">
    <source>
        <dbReference type="EMBL" id="CAI27073.1"/>
    </source>
</evidence>
<evidence type="ECO:0000313" key="8">
    <source>
        <dbReference type="Proteomes" id="UP000001021"/>
    </source>
</evidence>
<dbReference type="RefSeq" id="WP_011155232.1">
    <property type="nucleotide sequence ID" value="NC_005295.2"/>
</dbReference>
<dbReference type="InterPro" id="IPR039428">
    <property type="entry name" value="NUOK/Mnh_C1-like"/>
</dbReference>
<keyword evidence="3 6" id="KW-0812">Transmembrane</keyword>
<dbReference type="Proteomes" id="UP000001021">
    <property type="component" value="Chromosome"/>
</dbReference>
<dbReference type="PANTHER" id="PTHR34583">
    <property type="entry name" value="ANTIPORTER SUBUNIT MNHC2-RELATED"/>
    <property type="match status" value="1"/>
</dbReference>
<keyword evidence="8" id="KW-1185">Reference proteome</keyword>
<dbReference type="Gene3D" id="1.10.287.3510">
    <property type="match status" value="1"/>
</dbReference>
<comment type="subcellular location">
    <subcellularLocation>
        <location evidence="1">Membrane</location>
        <topology evidence="1">Multi-pass membrane protein</topology>
    </subcellularLocation>
</comment>
<gene>
    <name evidence="7" type="ordered locus">ERWE_CDS_05790</name>
</gene>
<reference evidence="7 8" key="1">
    <citation type="journal article" date="2006" name="J. Bacteriol.">
        <title>Comparative genomic analysis of three strains of Ehrlichia ruminantium reveals an active process of genome size plasticity.</title>
        <authorList>
            <person name="Frutos R."/>
            <person name="Viari A."/>
            <person name="Ferraz C."/>
            <person name="Morgat A."/>
            <person name="Eychenie S."/>
            <person name="Kandassami Y."/>
            <person name="Chantal I."/>
            <person name="Bensaid A."/>
            <person name="Coissac E."/>
            <person name="Vachiery N."/>
            <person name="Demaille J."/>
            <person name="Martinez D."/>
        </authorList>
    </citation>
    <scope>NUCLEOTIDE SEQUENCE [LARGE SCALE GENOMIC DNA]</scope>
    <source>
        <strain evidence="7 8">Welgevonden</strain>
    </source>
</reference>
<dbReference type="InterPro" id="IPR050601">
    <property type="entry name" value="CPA3_antiporter_subunitC"/>
</dbReference>
<dbReference type="AlphaFoldDB" id="A0A0H3LZL1"/>
<evidence type="ECO:0008006" key="9">
    <source>
        <dbReference type="Google" id="ProtNLM"/>
    </source>
</evidence>
<dbReference type="NCBIfam" id="NF005624">
    <property type="entry name" value="PRK07375.2-3"/>
    <property type="match status" value="1"/>
</dbReference>
<comment type="similarity">
    <text evidence="2">Belongs to the CPA3 antiporters (TC 2.A.63) subunit C family.</text>
</comment>
<feature type="transmembrane region" description="Helical" evidence="6">
    <location>
        <begin position="74"/>
        <end position="95"/>
    </location>
</feature>
<dbReference type="eggNOG" id="COG1006">
    <property type="taxonomic scope" value="Bacteria"/>
</dbReference>
<keyword evidence="4 6" id="KW-1133">Transmembrane helix</keyword>
<evidence type="ECO:0000256" key="3">
    <source>
        <dbReference type="ARBA" id="ARBA00022692"/>
    </source>
</evidence>
<evidence type="ECO:0000256" key="5">
    <source>
        <dbReference type="ARBA" id="ARBA00023136"/>
    </source>
</evidence>
<feature type="transmembrane region" description="Helical" evidence="6">
    <location>
        <begin position="35"/>
        <end position="54"/>
    </location>
</feature>
<feature type="transmembrane region" description="Helical" evidence="6">
    <location>
        <begin position="6"/>
        <end position="23"/>
    </location>
</feature>
<proteinExistence type="inferred from homology"/>
<dbReference type="GeneID" id="33057511"/>
<dbReference type="EMBL" id="CR925678">
    <property type="protein sequence ID" value="CAI27073.1"/>
    <property type="molecule type" value="Genomic_DNA"/>
</dbReference>
<dbReference type="GO" id="GO:0016020">
    <property type="term" value="C:membrane"/>
    <property type="evidence" value="ECO:0007669"/>
    <property type="project" value="UniProtKB-SubCell"/>
</dbReference>
<dbReference type="Pfam" id="PF00420">
    <property type="entry name" value="Oxidored_q2"/>
    <property type="match status" value="1"/>
</dbReference>
<evidence type="ECO:0000256" key="1">
    <source>
        <dbReference type="ARBA" id="ARBA00004141"/>
    </source>
</evidence>
<organism evidence="7 8">
    <name type="scientific">Ehrlichia ruminantium (strain Welgevonden)</name>
    <dbReference type="NCBI Taxonomy" id="254945"/>
    <lineage>
        <taxon>Bacteria</taxon>
        <taxon>Pseudomonadati</taxon>
        <taxon>Pseudomonadota</taxon>
        <taxon>Alphaproteobacteria</taxon>
        <taxon>Rickettsiales</taxon>
        <taxon>Anaplasmataceae</taxon>
        <taxon>Ehrlichia</taxon>
    </lineage>
</organism>
<name>A0A0H3LZL1_EHRRW</name>
<keyword evidence="5 6" id="KW-0472">Membrane</keyword>
<evidence type="ECO:0000256" key="4">
    <source>
        <dbReference type="ARBA" id="ARBA00022989"/>
    </source>
</evidence>
<dbReference type="KEGG" id="erw:ERWE_CDS_05790"/>